<dbReference type="Gene3D" id="3.40.50.300">
    <property type="entry name" value="P-loop containing nucleotide triphosphate hydrolases"/>
    <property type="match status" value="2"/>
</dbReference>
<evidence type="ECO:0000256" key="6">
    <source>
        <dbReference type="PIRSR" id="PIRSR601019-2"/>
    </source>
</evidence>
<dbReference type="GO" id="GO:0007188">
    <property type="term" value="P:adenylate cyclase-modulating G protein-coupled receptor signaling pathway"/>
    <property type="evidence" value="ECO:0007669"/>
    <property type="project" value="TreeGrafter"/>
</dbReference>
<dbReference type="SUPFAM" id="SSF47895">
    <property type="entry name" value="Transducin (alpha subunit), insertion domain"/>
    <property type="match status" value="1"/>
</dbReference>
<dbReference type="Proteomes" id="UP000054248">
    <property type="component" value="Unassembled WGS sequence"/>
</dbReference>
<dbReference type="PANTHER" id="PTHR10218:SF360">
    <property type="entry name" value="GUANINE NUCLEOTIDE-BINDING PROTEIN SUBUNIT ALPHA HOMOLOG"/>
    <property type="match status" value="1"/>
</dbReference>
<dbReference type="InterPro" id="IPR001019">
    <property type="entry name" value="Gprotein_alpha_su"/>
</dbReference>
<dbReference type="Pfam" id="PF00503">
    <property type="entry name" value="G-alpha"/>
    <property type="match status" value="1"/>
</dbReference>
<dbReference type="PROSITE" id="PS51882">
    <property type="entry name" value="G_ALPHA"/>
    <property type="match status" value="1"/>
</dbReference>
<name>A0A0C3Q7I0_9AGAM</name>
<dbReference type="InterPro" id="IPR011025">
    <property type="entry name" value="GproteinA_insert"/>
</dbReference>
<evidence type="ECO:0000256" key="7">
    <source>
        <dbReference type="SAM" id="MobiDB-lite"/>
    </source>
</evidence>
<feature type="region of interest" description="Disordered" evidence="7">
    <location>
        <begin position="236"/>
        <end position="262"/>
    </location>
</feature>
<keyword evidence="9" id="KW-1185">Reference proteome</keyword>
<proteinExistence type="predicted"/>
<dbReference type="GO" id="GO:0031683">
    <property type="term" value="F:G-protein beta/gamma-subunit complex binding"/>
    <property type="evidence" value="ECO:0007669"/>
    <property type="project" value="InterPro"/>
</dbReference>
<dbReference type="SUPFAM" id="SSF52540">
    <property type="entry name" value="P-loop containing nucleoside triphosphate hydrolases"/>
    <property type="match status" value="1"/>
</dbReference>
<keyword evidence="2 5" id="KW-0547">Nucleotide-binding</keyword>
<feature type="region of interest" description="Disordered" evidence="7">
    <location>
        <begin position="1"/>
        <end position="37"/>
    </location>
</feature>
<dbReference type="InterPro" id="IPR027417">
    <property type="entry name" value="P-loop_NTPase"/>
</dbReference>
<dbReference type="GO" id="GO:0005834">
    <property type="term" value="C:heterotrimeric G-protein complex"/>
    <property type="evidence" value="ECO:0007669"/>
    <property type="project" value="TreeGrafter"/>
</dbReference>
<evidence type="ECO:0008006" key="10">
    <source>
        <dbReference type="Google" id="ProtNLM"/>
    </source>
</evidence>
<accession>A0A0C3Q7I0</accession>
<dbReference type="STRING" id="1051891.A0A0C3Q7I0"/>
<evidence type="ECO:0000256" key="2">
    <source>
        <dbReference type="ARBA" id="ARBA00022741"/>
    </source>
</evidence>
<evidence type="ECO:0000313" key="9">
    <source>
        <dbReference type="Proteomes" id="UP000054248"/>
    </source>
</evidence>
<dbReference type="GO" id="GO:0005737">
    <property type="term" value="C:cytoplasm"/>
    <property type="evidence" value="ECO:0007669"/>
    <property type="project" value="TreeGrafter"/>
</dbReference>
<evidence type="ECO:0000313" key="8">
    <source>
        <dbReference type="EMBL" id="KIO19494.1"/>
    </source>
</evidence>
<evidence type="ECO:0000256" key="3">
    <source>
        <dbReference type="ARBA" id="ARBA00023134"/>
    </source>
</evidence>
<dbReference type="HOGENOM" id="CLU_014184_1_1_1"/>
<gene>
    <name evidence="8" type="ORF">M407DRAFT_30862</name>
</gene>
<dbReference type="SMART" id="SM00275">
    <property type="entry name" value="G_alpha"/>
    <property type="match status" value="1"/>
</dbReference>
<keyword evidence="4" id="KW-0807">Transducer</keyword>
<dbReference type="PRINTS" id="PR00318">
    <property type="entry name" value="GPROTEINA"/>
</dbReference>
<feature type="compositionally biased region" description="Basic and acidic residues" evidence="7">
    <location>
        <begin position="25"/>
        <end position="37"/>
    </location>
</feature>
<feature type="binding site" evidence="5">
    <location>
        <begin position="422"/>
        <end position="425"/>
    </location>
    <ligand>
        <name>GTP</name>
        <dbReference type="ChEBI" id="CHEBI:37565"/>
    </ligand>
</feature>
<keyword evidence="6" id="KW-0460">Magnesium</keyword>
<reference evidence="9" key="2">
    <citation type="submission" date="2015-01" db="EMBL/GenBank/DDBJ databases">
        <title>Evolutionary Origins and Diversification of the Mycorrhizal Mutualists.</title>
        <authorList>
            <consortium name="DOE Joint Genome Institute"/>
            <consortium name="Mycorrhizal Genomics Consortium"/>
            <person name="Kohler A."/>
            <person name="Kuo A."/>
            <person name="Nagy L.G."/>
            <person name="Floudas D."/>
            <person name="Copeland A."/>
            <person name="Barry K.W."/>
            <person name="Cichocki N."/>
            <person name="Veneault-Fourrey C."/>
            <person name="LaButti K."/>
            <person name="Lindquist E.A."/>
            <person name="Lipzen A."/>
            <person name="Lundell T."/>
            <person name="Morin E."/>
            <person name="Murat C."/>
            <person name="Riley R."/>
            <person name="Ohm R."/>
            <person name="Sun H."/>
            <person name="Tunlid A."/>
            <person name="Henrissat B."/>
            <person name="Grigoriev I.V."/>
            <person name="Hibbett D.S."/>
            <person name="Martin F."/>
        </authorList>
    </citation>
    <scope>NUCLEOTIDE SEQUENCE [LARGE SCALE GENOMIC DNA]</scope>
    <source>
        <strain evidence="9">MUT 4182</strain>
    </source>
</reference>
<feature type="binding site" evidence="5">
    <location>
        <begin position="323"/>
        <end position="329"/>
    </location>
    <ligand>
        <name>GTP</name>
        <dbReference type="ChEBI" id="CHEBI:37565"/>
    </ligand>
</feature>
<dbReference type="EMBL" id="KN823218">
    <property type="protein sequence ID" value="KIO19494.1"/>
    <property type="molecule type" value="Genomic_DNA"/>
</dbReference>
<evidence type="ECO:0000256" key="5">
    <source>
        <dbReference type="PIRSR" id="PIRSR601019-1"/>
    </source>
</evidence>
<dbReference type="FunFam" id="3.40.50.300:FF:000692">
    <property type="entry name" value="Guanine nucleotide-binding protein subunit alpha"/>
    <property type="match status" value="1"/>
</dbReference>
<dbReference type="GO" id="GO:0005525">
    <property type="term" value="F:GTP binding"/>
    <property type="evidence" value="ECO:0007669"/>
    <property type="project" value="UniProtKB-KW"/>
</dbReference>
<dbReference type="CDD" id="cd00066">
    <property type="entry name" value="G-alpha"/>
    <property type="match status" value="1"/>
</dbReference>
<keyword evidence="1 6" id="KW-0479">Metal-binding</keyword>
<dbReference type="AlphaFoldDB" id="A0A0C3Q7I0"/>
<evidence type="ECO:0000256" key="4">
    <source>
        <dbReference type="ARBA" id="ARBA00023224"/>
    </source>
</evidence>
<protein>
    <recommendedName>
        <fullName evidence="10">G-alpha-domain-containing protein</fullName>
    </recommendedName>
</protein>
<dbReference type="PANTHER" id="PTHR10218">
    <property type="entry name" value="GTP-BINDING PROTEIN ALPHA SUBUNIT"/>
    <property type="match status" value="1"/>
</dbReference>
<sequence>MSPVNSFNEEDPLALAIRPPADETPQQRDARLAEEAAAKKISDDIDEQIRAESKKRKARAKKEIKVLLLGQSESGKSTCLKQFQLLYAPASFSGERDSWKAIIYLNLVKSIRKVLDAISHDDDSFSDDGADSAGSPTSPGKPTSKEALRSGTPISFFQNEDPNSRQSTDDTYAQFAAIKLRLSPLALAEELLIKRLAGPGEEEATQFGSWAPHPTSSTSRIKEVFVRSSSNWKRGLFSGGHGGAKGKENGSGAEGERKSAEKDDPFGIVNACRDDMITLWKDQSVQGILKRKGIRLEEMPGFYLNDILRVTTKTYSPSNQDVLNARLKTVGVVEHLFQLENGGEKGMDWRIFDVGGHRDQRQTWAPFFDDVNAIIFLAPISAFDQVLVEDKKVNRIEDSLLLFRSICANKLLGKVNIVLFLNKIDILERKLKAGVKVSRYVRSYGERPNELQTVASYFLSKFMAVHKESTPNPLRELYTHLTKVTDTEATAALISDVREMILRKHLQDSSLM</sequence>
<evidence type="ECO:0000256" key="1">
    <source>
        <dbReference type="ARBA" id="ARBA00022723"/>
    </source>
</evidence>
<feature type="region of interest" description="Disordered" evidence="7">
    <location>
        <begin position="123"/>
        <end position="149"/>
    </location>
</feature>
<dbReference type="GO" id="GO:0003924">
    <property type="term" value="F:GTPase activity"/>
    <property type="evidence" value="ECO:0007669"/>
    <property type="project" value="InterPro"/>
</dbReference>
<organism evidence="8 9">
    <name type="scientific">Tulasnella calospora MUT 4182</name>
    <dbReference type="NCBI Taxonomy" id="1051891"/>
    <lineage>
        <taxon>Eukaryota</taxon>
        <taxon>Fungi</taxon>
        <taxon>Dikarya</taxon>
        <taxon>Basidiomycota</taxon>
        <taxon>Agaricomycotina</taxon>
        <taxon>Agaricomycetes</taxon>
        <taxon>Cantharellales</taxon>
        <taxon>Tulasnellaceae</taxon>
        <taxon>Tulasnella</taxon>
    </lineage>
</organism>
<dbReference type="GO" id="GO:0001664">
    <property type="term" value="F:G protein-coupled receptor binding"/>
    <property type="evidence" value="ECO:0007669"/>
    <property type="project" value="TreeGrafter"/>
</dbReference>
<feature type="binding site" evidence="6">
    <location>
        <position position="329"/>
    </location>
    <ligand>
        <name>Mg(2+)</name>
        <dbReference type="ChEBI" id="CHEBI:18420"/>
    </ligand>
</feature>
<dbReference type="OrthoDB" id="5817230at2759"/>
<reference evidence="8 9" key="1">
    <citation type="submission" date="2014-04" db="EMBL/GenBank/DDBJ databases">
        <authorList>
            <consortium name="DOE Joint Genome Institute"/>
            <person name="Kuo A."/>
            <person name="Girlanda M."/>
            <person name="Perotto S."/>
            <person name="Kohler A."/>
            <person name="Nagy L.G."/>
            <person name="Floudas D."/>
            <person name="Copeland A."/>
            <person name="Barry K.W."/>
            <person name="Cichocki N."/>
            <person name="Veneault-Fourrey C."/>
            <person name="LaButti K."/>
            <person name="Lindquist E.A."/>
            <person name="Lipzen A."/>
            <person name="Lundell T."/>
            <person name="Morin E."/>
            <person name="Murat C."/>
            <person name="Sun H."/>
            <person name="Tunlid A."/>
            <person name="Henrissat B."/>
            <person name="Grigoriev I.V."/>
            <person name="Hibbett D.S."/>
            <person name="Martin F."/>
            <person name="Nordberg H.P."/>
            <person name="Cantor M.N."/>
            <person name="Hua S.X."/>
        </authorList>
    </citation>
    <scope>NUCLEOTIDE SEQUENCE [LARGE SCALE GENOMIC DNA]</scope>
    <source>
        <strain evidence="8 9">MUT 4182</strain>
    </source>
</reference>
<keyword evidence="3 5" id="KW-0342">GTP-binding</keyword>
<dbReference type="GO" id="GO:0046872">
    <property type="term" value="F:metal ion binding"/>
    <property type="evidence" value="ECO:0007669"/>
    <property type="project" value="UniProtKB-KW"/>
</dbReference>